<sequence length="214" mass="21971">MFGFSFGEIVVLLIVGIVVVGPRRLPAMMRTAGSWIAKLRRMTTDLRSQSGIDDLIRQEGLEREIRELRALSRVNVIETLVQPVIGAASAGTVVSATPRIRPPEPEPEPDPAVQPLREREYPVLGCDAYGAVIDGEPDGAARLAAAPEAATTASTDTTASGATATSGATTAMTAISETVATTATAAITAATETPSMAETRAAPEGPTAGSGAAS</sequence>
<dbReference type="NCBIfam" id="TIGR01410">
    <property type="entry name" value="tatB"/>
    <property type="match status" value="1"/>
</dbReference>
<dbReference type="GO" id="GO:0033281">
    <property type="term" value="C:TAT protein transport complex"/>
    <property type="evidence" value="ECO:0007669"/>
    <property type="project" value="UniProtKB-UniRule"/>
</dbReference>
<evidence type="ECO:0000256" key="9">
    <source>
        <dbReference type="HAMAP-Rule" id="MF_00237"/>
    </source>
</evidence>
<name>A0A4P2Q2E0_SORCE</name>
<protein>
    <recommendedName>
        <fullName evidence="9">Sec-independent protein translocase protein TatB homolog</fullName>
    </recommendedName>
</protein>
<keyword evidence="2 9" id="KW-0813">Transport</keyword>
<dbReference type="Pfam" id="PF02416">
    <property type="entry name" value="TatA_B_E"/>
    <property type="match status" value="1"/>
</dbReference>
<evidence type="ECO:0000256" key="4">
    <source>
        <dbReference type="ARBA" id="ARBA00022692"/>
    </source>
</evidence>
<evidence type="ECO:0000256" key="3">
    <source>
        <dbReference type="ARBA" id="ARBA00022475"/>
    </source>
</evidence>
<evidence type="ECO:0000256" key="8">
    <source>
        <dbReference type="ARBA" id="ARBA00023136"/>
    </source>
</evidence>
<keyword evidence="5 9" id="KW-0653">Protein transport</keyword>
<reference evidence="12 13" key="1">
    <citation type="submission" date="2015-09" db="EMBL/GenBank/DDBJ databases">
        <title>Sorangium comparison.</title>
        <authorList>
            <person name="Zaburannyi N."/>
            <person name="Bunk B."/>
            <person name="Overmann J."/>
            <person name="Mueller R."/>
        </authorList>
    </citation>
    <scope>NUCLEOTIDE SEQUENCE [LARGE SCALE GENOMIC DNA]</scope>
    <source>
        <strain evidence="12 13">So ceGT47</strain>
    </source>
</reference>
<organism evidence="12 13">
    <name type="scientific">Sorangium cellulosum</name>
    <name type="common">Polyangium cellulosum</name>
    <dbReference type="NCBI Taxonomy" id="56"/>
    <lineage>
        <taxon>Bacteria</taxon>
        <taxon>Pseudomonadati</taxon>
        <taxon>Myxococcota</taxon>
        <taxon>Polyangia</taxon>
        <taxon>Polyangiales</taxon>
        <taxon>Polyangiaceae</taxon>
        <taxon>Sorangium</taxon>
    </lineage>
</organism>
<dbReference type="GO" id="GO:0043953">
    <property type="term" value="P:protein transport by the Tat complex"/>
    <property type="evidence" value="ECO:0007669"/>
    <property type="project" value="UniProtKB-UniRule"/>
</dbReference>
<gene>
    <name evidence="12" type="primary">tatB</name>
    <name evidence="12" type="ORF">SOCEGT47_036450</name>
</gene>
<dbReference type="EMBL" id="CP012670">
    <property type="protein sequence ID" value="AUX23126.1"/>
    <property type="molecule type" value="Genomic_DNA"/>
</dbReference>
<dbReference type="Gene3D" id="1.20.5.3310">
    <property type="match status" value="1"/>
</dbReference>
<feature type="region of interest" description="Disordered" evidence="10">
    <location>
        <begin position="145"/>
        <end position="166"/>
    </location>
</feature>
<keyword evidence="3 9" id="KW-1003">Cell membrane</keyword>
<proteinExistence type="inferred from homology"/>
<keyword evidence="4 9" id="KW-0812">Transmembrane</keyword>
<evidence type="ECO:0000256" key="11">
    <source>
        <dbReference type="SAM" id="Phobius"/>
    </source>
</evidence>
<dbReference type="InterPro" id="IPR003369">
    <property type="entry name" value="TatA/B/E"/>
</dbReference>
<dbReference type="OrthoDB" id="5519960at2"/>
<evidence type="ECO:0000256" key="10">
    <source>
        <dbReference type="SAM" id="MobiDB-lite"/>
    </source>
</evidence>
<evidence type="ECO:0000256" key="5">
    <source>
        <dbReference type="ARBA" id="ARBA00022927"/>
    </source>
</evidence>
<dbReference type="InterPro" id="IPR018448">
    <property type="entry name" value="TatB"/>
</dbReference>
<dbReference type="RefSeq" id="WP_129348185.1">
    <property type="nucleotide sequence ID" value="NZ_CP012670.1"/>
</dbReference>
<evidence type="ECO:0000256" key="2">
    <source>
        <dbReference type="ARBA" id="ARBA00022448"/>
    </source>
</evidence>
<evidence type="ECO:0000256" key="7">
    <source>
        <dbReference type="ARBA" id="ARBA00023010"/>
    </source>
</evidence>
<evidence type="ECO:0000256" key="6">
    <source>
        <dbReference type="ARBA" id="ARBA00022989"/>
    </source>
</evidence>
<accession>A0A4P2Q2E0</accession>
<feature type="transmembrane region" description="Helical" evidence="11">
    <location>
        <begin position="6"/>
        <end position="25"/>
    </location>
</feature>
<dbReference type="Proteomes" id="UP000295781">
    <property type="component" value="Chromosome"/>
</dbReference>
<keyword evidence="6 9" id="KW-1133">Transmembrane helix</keyword>
<keyword evidence="8 9" id="KW-0472">Membrane</keyword>
<comment type="similarity">
    <text evidence="9">Belongs to the TatB family.</text>
</comment>
<dbReference type="PRINTS" id="PR01506">
    <property type="entry name" value="TATBPROTEIN"/>
</dbReference>
<comment type="subcellular location">
    <subcellularLocation>
        <location evidence="9">Cell membrane</location>
        <topology evidence="9">Single-pass membrane protein</topology>
    </subcellularLocation>
    <subcellularLocation>
        <location evidence="1">Membrane</location>
        <topology evidence="1">Single-pass membrane protein</topology>
    </subcellularLocation>
</comment>
<evidence type="ECO:0000256" key="1">
    <source>
        <dbReference type="ARBA" id="ARBA00004167"/>
    </source>
</evidence>
<dbReference type="HAMAP" id="MF_00237">
    <property type="entry name" value="TatB"/>
    <property type="match status" value="1"/>
</dbReference>
<feature type="region of interest" description="Disordered" evidence="10">
    <location>
        <begin position="186"/>
        <end position="214"/>
    </location>
</feature>
<dbReference type="GO" id="GO:0008320">
    <property type="term" value="F:protein transmembrane transporter activity"/>
    <property type="evidence" value="ECO:0007669"/>
    <property type="project" value="UniProtKB-UniRule"/>
</dbReference>
<evidence type="ECO:0000313" key="12">
    <source>
        <dbReference type="EMBL" id="AUX23126.1"/>
    </source>
</evidence>
<keyword evidence="7 9" id="KW-0811">Translocation</keyword>
<dbReference type="AlphaFoldDB" id="A0A4P2Q2E0"/>
<evidence type="ECO:0000313" key="13">
    <source>
        <dbReference type="Proteomes" id="UP000295781"/>
    </source>
</evidence>